<dbReference type="EMBL" id="JACWZY010000050">
    <property type="protein sequence ID" value="MBD2705271.1"/>
    <property type="molecule type" value="Genomic_DNA"/>
</dbReference>
<feature type="signal peptide" evidence="1">
    <location>
        <begin position="1"/>
        <end position="20"/>
    </location>
</feature>
<protein>
    <submittedName>
        <fullName evidence="2">Uncharacterized protein</fullName>
    </submittedName>
</protein>
<organism evidence="2 3">
    <name type="scientific">Spirosoma profusum</name>
    <dbReference type="NCBI Taxonomy" id="2771354"/>
    <lineage>
        <taxon>Bacteria</taxon>
        <taxon>Pseudomonadati</taxon>
        <taxon>Bacteroidota</taxon>
        <taxon>Cytophagia</taxon>
        <taxon>Cytophagales</taxon>
        <taxon>Cytophagaceae</taxon>
        <taxon>Spirosoma</taxon>
    </lineage>
</organism>
<accession>A0A927AVR3</accession>
<gene>
    <name evidence="2" type="ORF">IC229_31930</name>
</gene>
<sequence length="131" mass="14650">MKKLFGVLAIAYWLSLSASAQSLSPAKIHIYNGIAGIPIEIKTILNESTPLRIRSRTWTIIQTNGDSLGFVINNKPYFLHFESGKQYYFVAQISQGSHVVITEKSEREFILTATISSAKGPEEYNLSRVNN</sequence>
<evidence type="ECO:0000313" key="2">
    <source>
        <dbReference type="EMBL" id="MBD2705271.1"/>
    </source>
</evidence>
<reference evidence="2" key="1">
    <citation type="submission" date="2020-09" db="EMBL/GenBank/DDBJ databases">
        <authorList>
            <person name="Kim M.K."/>
        </authorList>
    </citation>
    <scope>NUCLEOTIDE SEQUENCE</scope>
    <source>
        <strain evidence="2">BT702</strain>
    </source>
</reference>
<feature type="chain" id="PRO_5037841175" evidence="1">
    <location>
        <begin position="21"/>
        <end position="131"/>
    </location>
</feature>
<dbReference type="RefSeq" id="WP_190892528.1">
    <property type="nucleotide sequence ID" value="NZ_JACWZY010000050.1"/>
</dbReference>
<name>A0A927AVR3_9BACT</name>
<keyword evidence="3" id="KW-1185">Reference proteome</keyword>
<proteinExistence type="predicted"/>
<dbReference type="AlphaFoldDB" id="A0A927AVR3"/>
<evidence type="ECO:0000256" key="1">
    <source>
        <dbReference type="SAM" id="SignalP"/>
    </source>
</evidence>
<evidence type="ECO:0000313" key="3">
    <source>
        <dbReference type="Proteomes" id="UP000598820"/>
    </source>
</evidence>
<keyword evidence="1" id="KW-0732">Signal</keyword>
<comment type="caution">
    <text evidence="2">The sequence shown here is derived from an EMBL/GenBank/DDBJ whole genome shotgun (WGS) entry which is preliminary data.</text>
</comment>
<dbReference type="Proteomes" id="UP000598820">
    <property type="component" value="Unassembled WGS sequence"/>
</dbReference>